<protein>
    <submittedName>
        <fullName evidence="2">Uncharacterized protein</fullName>
    </submittedName>
</protein>
<dbReference type="AlphaFoldDB" id="A0A7Y6BVE5"/>
<evidence type="ECO:0000313" key="3">
    <source>
        <dbReference type="Proteomes" id="UP000526125"/>
    </source>
</evidence>
<proteinExistence type="predicted"/>
<name>A0A7Y6BVE5_9BACL</name>
<evidence type="ECO:0000313" key="2">
    <source>
        <dbReference type="EMBL" id="NUU75718.1"/>
    </source>
</evidence>
<gene>
    <name evidence="2" type="ORF">HP552_10810</name>
</gene>
<keyword evidence="3" id="KW-1185">Reference proteome</keyword>
<dbReference type="EMBL" id="JABMCB010000176">
    <property type="protein sequence ID" value="NUU75718.1"/>
    <property type="molecule type" value="Genomic_DNA"/>
</dbReference>
<accession>A0A7Y6BVE5</accession>
<sequence length="184" mass="21783">MAIVDDMRKKIEELEANIAVYEDISSNLPSDINYIVQSLLNHQLNDLRFRLERFTFLKSEKQCSQCQNWIKEHEEPVLLNYQYNKMKPLHMTLCTNCMSAMDKVMVTNEAESKWGLRPGTIKQDRHLGKLREFEDMGLIVNSGRYIKVHELVMRAYYEPKQLEKEAKKDRKTKKTKNEKEAPQE</sequence>
<organism evidence="2 3">
    <name type="scientific">Paenibacillus xylanilyticus</name>
    <dbReference type="NCBI Taxonomy" id="248903"/>
    <lineage>
        <taxon>Bacteria</taxon>
        <taxon>Bacillati</taxon>
        <taxon>Bacillota</taxon>
        <taxon>Bacilli</taxon>
        <taxon>Bacillales</taxon>
        <taxon>Paenibacillaceae</taxon>
        <taxon>Paenibacillus</taxon>
    </lineage>
</organism>
<dbReference type="RefSeq" id="WP_175395492.1">
    <property type="nucleotide sequence ID" value="NZ_JABMCB010000176.1"/>
</dbReference>
<reference evidence="2 3" key="1">
    <citation type="submission" date="2020-05" db="EMBL/GenBank/DDBJ databases">
        <title>Genome Sequencing of Type Strains.</title>
        <authorList>
            <person name="Lemaire J.F."/>
            <person name="Inderbitzin P."/>
            <person name="Gregorio O.A."/>
            <person name="Collins S.B."/>
            <person name="Wespe N."/>
            <person name="Knight-Connoni V."/>
        </authorList>
    </citation>
    <scope>NUCLEOTIDE SEQUENCE [LARGE SCALE GENOMIC DNA]</scope>
    <source>
        <strain evidence="2 3">LMG 21957</strain>
    </source>
</reference>
<feature type="compositionally biased region" description="Basic and acidic residues" evidence="1">
    <location>
        <begin position="175"/>
        <end position="184"/>
    </location>
</feature>
<evidence type="ECO:0000256" key="1">
    <source>
        <dbReference type="SAM" id="MobiDB-lite"/>
    </source>
</evidence>
<dbReference type="Proteomes" id="UP000526125">
    <property type="component" value="Unassembled WGS sequence"/>
</dbReference>
<feature type="region of interest" description="Disordered" evidence="1">
    <location>
        <begin position="162"/>
        <end position="184"/>
    </location>
</feature>
<comment type="caution">
    <text evidence="2">The sequence shown here is derived from an EMBL/GenBank/DDBJ whole genome shotgun (WGS) entry which is preliminary data.</text>
</comment>